<dbReference type="SUPFAM" id="SSF55961">
    <property type="entry name" value="Bet v1-like"/>
    <property type="match status" value="1"/>
</dbReference>
<sequence>MRISGTYALPVAPERAYQVLQDPAALARAIPGCEGLEKIGPDEYRMKMKVLLAALSGQFEGKVRITDQAAPSSFRLIVEGTGRIGFLKGEGLLKLSPDNSGAAASTLVSYEGEAQVGGTMAAVGQRLIDGTAKMMIMKFFDKLASLSTQA</sequence>
<dbReference type="Proteomes" id="UP000567293">
    <property type="component" value="Unassembled WGS sequence"/>
</dbReference>
<gene>
    <name evidence="1" type="ORF">HRJ53_06900</name>
</gene>
<dbReference type="PANTHER" id="PTHR38588">
    <property type="entry name" value="BLL0334 PROTEIN"/>
    <property type="match status" value="1"/>
</dbReference>
<comment type="caution">
    <text evidence="1">The sequence shown here is derived from an EMBL/GenBank/DDBJ whole genome shotgun (WGS) entry which is preliminary data.</text>
</comment>
<dbReference type="Pfam" id="PF06240">
    <property type="entry name" value="COXG"/>
    <property type="match status" value="1"/>
</dbReference>
<dbReference type="PANTHER" id="PTHR38588:SF1">
    <property type="entry name" value="BLL0334 PROTEIN"/>
    <property type="match status" value="1"/>
</dbReference>
<dbReference type="InterPro" id="IPR023393">
    <property type="entry name" value="START-like_dom_sf"/>
</dbReference>
<proteinExistence type="predicted"/>
<keyword evidence="2" id="KW-1185">Reference proteome</keyword>
<protein>
    <submittedName>
        <fullName evidence="1">Carbon monoxide dehydrogenase subunit G</fullName>
    </submittedName>
</protein>
<evidence type="ECO:0000313" key="1">
    <source>
        <dbReference type="EMBL" id="MBA0084704.1"/>
    </source>
</evidence>
<dbReference type="Gene3D" id="3.30.530.20">
    <property type="match status" value="1"/>
</dbReference>
<accession>A0A7V8SW98</accession>
<name>A0A7V8SW98_9BACT</name>
<dbReference type="CDD" id="cd05018">
    <property type="entry name" value="CoxG"/>
    <property type="match status" value="1"/>
</dbReference>
<dbReference type="AlphaFoldDB" id="A0A7V8SW98"/>
<dbReference type="EMBL" id="JACDQQ010000676">
    <property type="protein sequence ID" value="MBA0084704.1"/>
    <property type="molecule type" value="Genomic_DNA"/>
</dbReference>
<reference evidence="1" key="1">
    <citation type="submission" date="2020-06" db="EMBL/GenBank/DDBJ databases">
        <title>Legume-microbial interactions unlock mineral nutrients during tropical forest succession.</title>
        <authorList>
            <person name="Epihov D.Z."/>
        </authorList>
    </citation>
    <scope>NUCLEOTIDE SEQUENCE [LARGE SCALE GENOMIC DNA]</scope>
    <source>
        <strain evidence="1">Pan2503</strain>
    </source>
</reference>
<dbReference type="InterPro" id="IPR010419">
    <property type="entry name" value="CO_DH_gsu"/>
</dbReference>
<evidence type="ECO:0000313" key="2">
    <source>
        <dbReference type="Proteomes" id="UP000567293"/>
    </source>
</evidence>
<organism evidence="1 2">
    <name type="scientific">Candidatus Acidiferrum panamense</name>
    <dbReference type="NCBI Taxonomy" id="2741543"/>
    <lineage>
        <taxon>Bacteria</taxon>
        <taxon>Pseudomonadati</taxon>
        <taxon>Acidobacteriota</taxon>
        <taxon>Terriglobia</taxon>
        <taxon>Candidatus Acidiferrales</taxon>
        <taxon>Candidatus Acidiferrum</taxon>
    </lineage>
</organism>